<accession>A0ACB9R129</accession>
<reference evidence="2" key="1">
    <citation type="journal article" date="2023" name="Front. Plant Sci.">
        <title>Chromosomal-level genome assembly of Melastoma candidum provides insights into trichome evolution.</title>
        <authorList>
            <person name="Zhong Y."/>
            <person name="Wu W."/>
            <person name="Sun C."/>
            <person name="Zou P."/>
            <person name="Liu Y."/>
            <person name="Dai S."/>
            <person name="Zhou R."/>
        </authorList>
    </citation>
    <scope>NUCLEOTIDE SEQUENCE [LARGE SCALE GENOMIC DNA]</scope>
</reference>
<proteinExistence type="predicted"/>
<evidence type="ECO:0000313" key="2">
    <source>
        <dbReference type="Proteomes" id="UP001057402"/>
    </source>
</evidence>
<keyword evidence="2" id="KW-1185">Reference proteome</keyword>
<sequence length="147" mass="16726">MSIQRKAEVGMFLSSRSMSVILCVAVLFVSTVRAPPNVAILSIWCGPIPMALQSPVSNAIFRVVEDLKENTSRHNNNYWTRKTYVGLNGERRCFGQATCNVQPYLWAQDCLECLRVAKVQIILRCQFKISAWVQLQDCYMRFGCETP</sequence>
<name>A0ACB9R129_9MYRT</name>
<comment type="caution">
    <text evidence="1">The sequence shown here is derived from an EMBL/GenBank/DDBJ whole genome shotgun (WGS) entry which is preliminary data.</text>
</comment>
<dbReference type="EMBL" id="CM042883">
    <property type="protein sequence ID" value="KAI4372732.1"/>
    <property type="molecule type" value="Genomic_DNA"/>
</dbReference>
<dbReference type="Proteomes" id="UP001057402">
    <property type="component" value="Chromosome 4"/>
</dbReference>
<gene>
    <name evidence="1" type="ORF">MLD38_010931</name>
</gene>
<evidence type="ECO:0000313" key="1">
    <source>
        <dbReference type="EMBL" id="KAI4372732.1"/>
    </source>
</evidence>
<organism evidence="1 2">
    <name type="scientific">Melastoma candidum</name>
    <dbReference type="NCBI Taxonomy" id="119954"/>
    <lineage>
        <taxon>Eukaryota</taxon>
        <taxon>Viridiplantae</taxon>
        <taxon>Streptophyta</taxon>
        <taxon>Embryophyta</taxon>
        <taxon>Tracheophyta</taxon>
        <taxon>Spermatophyta</taxon>
        <taxon>Magnoliopsida</taxon>
        <taxon>eudicotyledons</taxon>
        <taxon>Gunneridae</taxon>
        <taxon>Pentapetalae</taxon>
        <taxon>rosids</taxon>
        <taxon>malvids</taxon>
        <taxon>Myrtales</taxon>
        <taxon>Melastomataceae</taxon>
        <taxon>Melastomatoideae</taxon>
        <taxon>Melastomateae</taxon>
        <taxon>Melastoma</taxon>
    </lineage>
</organism>
<protein>
    <submittedName>
        <fullName evidence="1">Uncharacterized protein</fullName>
    </submittedName>
</protein>